<feature type="chain" id="PRO_5040209497" evidence="1">
    <location>
        <begin position="23"/>
        <end position="53"/>
    </location>
</feature>
<accession>A0A9Q3KLX1</accession>
<name>A0A9Q3KLX1_9BASI</name>
<protein>
    <submittedName>
        <fullName evidence="2">Uncharacterized protein</fullName>
    </submittedName>
</protein>
<keyword evidence="3" id="KW-1185">Reference proteome</keyword>
<organism evidence="2 3">
    <name type="scientific">Austropuccinia psidii MF-1</name>
    <dbReference type="NCBI Taxonomy" id="1389203"/>
    <lineage>
        <taxon>Eukaryota</taxon>
        <taxon>Fungi</taxon>
        <taxon>Dikarya</taxon>
        <taxon>Basidiomycota</taxon>
        <taxon>Pucciniomycotina</taxon>
        <taxon>Pucciniomycetes</taxon>
        <taxon>Pucciniales</taxon>
        <taxon>Sphaerophragmiaceae</taxon>
        <taxon>Austropuccinia</taxon>
    </lineage>
</organism>
<dbReference type="EMBL" id="AVOT02111675">
    <property type="protein sequence ID" value="MBW0582122.1"/>
    <property type="molecule type" value="Genomic_DNA"/>
</dbReference>
<dbReference type="AlphaFoldDB" id="A0A9Q3KLX1"/>
<evidence type="ECO:0000256" key="1">
    <source>
        <dbReference type="SAM" id="SignalP"/>
    </source>
</evidence>
<comment type="caution">
    <text evidence="2">The sequence shown here is derived from an EMBL/GenBank/DDBJ whole genome shotgun (WGS) entry which is preliminary data.</text>
</comment>
<evidence type="ECO:0000313" key="2">
    <source>
        <dbReference type="EMBL" id="MBW0582122.1"/>
    </source>
</evidence>
<dbReference type="Proteomes" id="UP000765509">
    <property type="component" value="Unassembled WGS sequence"/>
</dbReference>
<proteinExistence type="predicted"/>
<keyword evidence="1" id="KW-0732">Signal</keyword>
<evidence type="ECO:0000313" key="3">
    <source>
        <dbReference type="Proteomes" id="UP000765509"/>
    </source>
</evidence>
<feature type="signal peptide" evidence="1">
    <location>
        <begin position="1"/>
        <end position="22"/>
    </location>
</feature>
<sequence length="53" mass="6000">IVDLPNITVVHILLFILKPLAAHRLVSHSIRFTVLTLDPLQTTVDTKDKNLKK</sequence>
<reference evidence="2" key="1">
    <citation type="submission" date="2021-03" db="EMBL/GenBank/DDBJ databases">
        <title>Draft genome sequence of rust myrtle Austropuccinia psidii MF-1, a brazilian biotype.</title>
        <authorList>
            <person name="Quecine M.C."/>
            <person name="Pachon D.M.R."/>
            <person name="Bonatelli M.L."/>
            <person name="Correr F.H."/>
            <person name="Franceschini L.M."/>
            <person name="Leite T.F."/>
            <person name="Margarido G.R.A."/>
            <person name="Almeida C.A."/>
            <person name="Ferrarezi J.A."/>
            <person name="Labate C.A."/>
        </authorList>
    </citation>
    <scope>NUCLEOTIDE SEQUENCE</scope>
    <source>
        <strain evidence="2">MF-1</strain>
    </source>
</reference>
<feature type="non-terminal residue" evidence="2">
    <location>
        <position position="1"/>
    </location>
</feature>
<gene>
    <name evidence="2" type="ORF">O181_121837</name>
</gene>